<dbReference type="Proteomes" id="UP000692954">
    <property type="component" value="Unassembled WGS sequence"/>
</dbReference>
<reference evidence="1" key="1">
    <citation type="submission" date="2021-01" db="EMBL/GenBank/DDBJ databases">
        <authorList>
            <consortium name="Genoscope - CEA"/>
            <person name="William W."/>
        </authorList>
    </citation>
    <scope>NUCLEOTIDE SEQUENCE</scope>
</reference>
<protein>
    <submittedName>
        <fullName evidence="1">Uncharacterized protein</fullName>
    </submittedName>
</protein>
<evidence type="ECO:0000313" key="2">
    <source>
        <dbReference type="Proteomes" id="UP000692954"/>
    </source>
</evidence>
<proteinExistence type="predicted"/>
<comment type="caution">
    <text evidence="1">The sequence shown here is derived from an EMBL/GenBank/DDBJ whole genome shotgun (WGS) entry which is preliminary data.</text>
</comment>
<accession>A0A8S1Q2P1</accession>
<dbReference type="EMBL" id="CAJJDN010000093">
    <property type="protein sequence ID" value="CAD8109109.1"/>
    <property type="molecule type" value="Genomic_DNA"/>
</dbReference>
<dbReference type="AlphaFoldDB" id="A0A8S1Q2P1"/>
<organism evidence="1 2">
    <name type="scientific">Paramecium sonneborni</name>
    <dbReference type="NCBI Taxonomy" id="65129"/>
    <lineage>
        <taxon>Eukaryota</taxon>
        <taxon>Sar</taxon>
        <taxon>Alveolata</taxon>
        <taxon>Ciliophora</taxon>
        <taxon>Intramacronucleata</taxon>
        <taxon>Oligohymenophorea</taxon>
        <taxon>Peniculida</taxon>
        <taxon>Parameciidae</taxon>
        <taxon>Paramecium</taxon>
    </lineage>
</organism>
<evidence type="ECO:0000313" key="1">
    <source>
        <dbReference type="EMBL" id="CAD8109109.1"/>
    </source>
</evidence>
<gene>
    <name evidence="1" type="ORF">PSON_ATCC_30995.1.T0930002</name>
</gene>
<sequence length="181" mass="21594">MDQKVTRRKLVLFINMANSFQSVIGDKKQLFYFNFRYGKSKENSSSIEIPCSTLNLLIPLTRRSSIFSQQDSNANCEFLKQLKQRKVSKNFFKQIIITIQLQILFLEQKYNQTSISIKKVYQIIMVINQRFEFVTILEQKLYLFSDDQMRELIELLFLVVQLLIQVDILVQRMQLIRHNIK</sequence>
<keyword evidence="2" id="KW-1185">Reference proteome</keyword>
<name>A0A8S1Q2P1_9CILI</name>